<accession>A0A2W2AH08</accession>
<dbReference type="Proteomes" id="UP000248745">
    <property type="component" value="Unassembled WGS sequence"/>
</dbReference>
<evidence type="ECO:0000313" key="2">
    <source>
        <dbReference type="Proteomes" id="UP000248745"/>
    </source>
</evidence>
<dbReference type="RefSeq" id="WP_111000378.1">
    <property type="nucleotide sequence ID" value="NZ_QKTW01000024.1"/>
</dbReference>
<dbReference type="InterPro" id="IPR025591">
    <property type="entry name" value="RloB"/>
</dbReference>
<dbReference type="EMBL" id="QKTW01000024">
    <property type="protein sequence ID" value="PZF71500.1"/>
    <property type="molecule type" value="Genomic_DNA"/>
</dbReference>
<comment type="caution">
    <text evidence="1">The sequence shown here is derived from an EMBL/GenBank/DDBJ whole genome shotgun (WGS) entry which is preliminary data.</text>
</comment>
<evidence type="ECO:0000313" key="1">
    <source>
        <dbReference type="EMBL" id="PZF71500.1"/>
    </source>
</evidence>
<name>A0A2W2AH08_9BACT</name>
<gene>
    <name evidence="1" type="ORF">DN068_18205</name>
</gene>
<proteinExistence type="predicted"/>
<reference evidence="1 2" key="1">
    <citation type="submission" date="2018-06" db="EMBL/GenBank/DDBJ databases">
        <title>Mucibacter soli gen. nov., sp. nov., a new member of the family Chitinophagaceae producing mucin.</title>
        <authorList>
            <person name="Kim M.-K."/>
            <person name="Park S."/>
            <person name="Kim T.-S."/>
            <person name="Joung Y."/>
            <person name="Han J.-H."/>
            <person name="Kim S.B."/>
        </authorList>
    </citation>
    <scope>NUCLEOTIDE SEQUENCE [LARGE SCALE GENOMIC DNA]</scope>
    <source>
        <strain evidence="1 2">R1-15</strain>
    </source>
</reference>
<dbReference type="AlphaFoldDB" id="A0A2W2AH08"/>
<protein>
    <submittedName>
        <fullName evidence="1">RloB domain-containing protein</fullName>
    </submittedName>
</protein>
<keyword evidence="2" id="KW-1185">Reference proteome</keyword>
<sequence length="222" mass="25672">MLLRKNRSFERTEPSKDAKKIYIFCEGTKREFHYFNYFKEIDSRINIVVHELDDQEDNSPLGLYAKACASIIATEENPTPKYECIEGDEVWIVLDTDLDKVDSRAAKIEEVKKKCNEQNWDVVESNPCFEVWLYYHFASERPQNIGDDHLACITWKGIVNREIPGGFNSRKHPLNIETAVENSSKNYEDSNGRPSVGTTQVFRLSQSFLPLLKEKLDKAKAE</sequence>
<organism evidence="1 2">
    <name type="scientific">Taibaiella soli</name>
    <dbReference type="NCBI Taxonomy" id="1649169"/>
    <lineage>
        <taxon>Bacteria</taxon>
        <taxon>Pseudomonadati</taxon>
        <taxon>Bacteroidota</taxon>
        <taxon>Chitinophagia</taxon>
        <taxon>Chitinophagales</taxon>
        <taxon>Chitinophagaceae</taxon>
        <taxon>Taibaiella</taxon>
    </lineage>
</organism>
<dbReference type="Pfam" id="PF13707">
    <property type="entry name" value="RloB"/>
    <property type="match status" value="1"/>
</dbReference>
<dbReference type="OrthoDB" id="9796523at2"/>